<keyword evidence="7" id="KW-0235">DNA replication</keyword>
<evidence type="ECO:0000256" key="3">
    <source>
        <dbReference type="ARBA" id="ARBA00013365"/>
    </source>
</evidence>
<dbReference type="InterPro" id="IPR026843">
    <property type="entry name" value="SbcD_C"/>
</dbReference>
<feature type="domain" description="Calcineurin-like phosphoesterase" evidence="8">
    <location>
        <begin position="1"/>
        <end position="219"/>
    </location>
</feature>
<dbReference type="InterPro" id="IPR050535">
    <property type="entry name" value="DNA_Repair-Maintenance_Comp"/>
</dbReference>
<dbReference type="GO" id="GO:0008408">
    <property type="term" value="F:3'-5' exonuclease activity"/>
    <property type="evidence" value="ECO:0007669"/>
    <property type="project" value="InterPro"/>
</dbReference>
<keyword evidence="7" id="KW-0233">DNA recombination</keyword>
<keyword evidence="6 7" id="KW-0269">Exonuclease</keyword>
<dbReference type="Pfam" id="PF12320">
    <property type="entry name" value="SbcD_C"/>
    <property type="match status" value="1"/>
</dbReference>
<sequence>MRLLHTSDWHIGRTFHGHSTLEALGGVLDTIPSIVREHGVDAVLVAGDVFDSATPSRAALEFLTTAIRAIREAGAVVILSSGNHDSAARLGFQSEWAAFGGAHVRADPEALAEPVLLTDEHGEVAVYGIPYLEPLLVRRMLPEGTPGTQAGVLGVAMDAVRADATRRGARSVVLAHCFAGASMAEAEGLERDITAGGLDIVPTLTFEGVDYAALGHIHGRQTLEESIRFSGAPLHYTFGEGGKPRGGWLVDLDADGLEQVSWVDLPVPREMTTLTGTLDELLASPAHAAAEQDWVRAVLTDNVRPLDAMRRLQERFPYCALIEFAPSAPEQYATAGYAARVGTGRSDAELVDGFLTFVRRGEGLSDDERELVERQLAEMGADA</sequence>
<evidence type="ECO:0000256" key="4">
    <source>
        <dbReference type="ARBA" id="ARBA00022722"/>
    </source>
</evidence>
<evidence type="ECO:0000313" key="11">
    <source>
        <dbReference type="Proteomes" id="UP000545286"/>
    </source>
</evidence>
<dbReference type="Gene3D" id="3.60.21.10">
    <property type="match status" value="1"/>
</dbReference>
<keyword evidence="11" id="KW-1185">Reference proteome</keyword>
<dbReference type="Pfam" id="PF00149">
    <property type="entry name" value="Metallophos"/>
    <property type="match status" value="1"/>
</dbReference>
<proteinExistence type="inferred from homology"/>
<accession>A0A7W4YDF7</accession>
<dbReference type="PANTHER" id="PTHR30337:SF0">
    <property type="entry name" value="NUCLEASE SBCCD SUBUNIT D"/>
    <property type="match status" value="1"/>
</dbReference>
<dbReference type="InterPro" id="IPR041796">
    <property type="entry name" value="Mre11_N"/>
</dbReference>
<dbReference type="GO" id="GO:0006260">
    <property type="term" value="P:DNA replication"/>
    <property type="evidence" value="ECO:0007669"/>
    <property type="project" value="UniProtKB-KW"/>
</dbReference>
<comment type="subunit">
    <text evidence="2 7">Heterodimer of SbcC and SbcD.</text>
</comment>
<comment type="caution">
    <text evidence="10">The sequence shown here is derived from an EMBL/GenBank/DDBJ whole genome shotgun (WGS) entry which is preliminary data.</text>
</comment>
<protein>
    <recommendedName>
        <fullName evidence="3 7">Nuclease SbcCD subunit D</fullName>
    </recommendedName>
</protein>
<keyword evidence="4 7" id="KW-0540">Nuclease</keyword>
<dbReference type="InterPro" id="IPR004843">
    <property type="entry name" value="Calcineurin-like_PHP"/>
</dbReference>
<dbReference type="PANTHER" id="PTHR30337">
    <property type="entry name" value="COMPONENT OF ATP-DEPENDENT DSDNA EXONUCLEASE"/>
    <property type="match status" value="1"/>
</dbReference>
<comment type="similarity">
    <text evidence="1 7">Belongs to the SbcD family.</text>
</comment>
<dbReference type="NCBIfam" id="TIGR00619">
    <property type="entry name" value="sbcd"/>
    <property type="match status" value="1"/>
</dbReference>
<dbReference type="InterPro" id="IPR004593">
    <property type="entry name" value="SbcD"/>
</dbReference>
<evidence type="ECO:0000259" key="8">
    <source>
        <dbReference type="Pfam" id="PF00149"/>
    </source>
</evidence>
<evidence type="ECO:0000256" key="5">
    <source>
        <dbReference type="ARBA" id="ARBA00022801"/>
    </source>
</evidence>
<dbReference type="AlphaFoldDB" id="A0A7W4YDF7"/>
<keyword evidence="7" id="KW-0255">Endonuclease</keyword>
<evidence type="ECO:0000256" key="2">
    <source>
        <dbReference type="ARBA" id="ARBA00011322"/>
    </source>
</evidence>
<comment type="function">
    <text evidence="7">SbcCD cleaves DNA hairpin structures. These structures can inhibit DNA replication and are intermediates in certain DNA recombination reactions. The complex acts as a 3'-&gt;5' double strand exonuclease that can open hairpins. It also has a 5' single-strand endonuclease activity.</text>
</comment>
<feature type="domain" description="Nuclease SbcCD subunit D C-terminal" evidence="9">
    <location>
        <begin position="268"/>
        <end position="321"/>
    </location>
</feature>
<dbReference type="InterPro" id="IPR029052">
    <property type="entry name" value="Metallo-depent_PP-like"/>
</dbReference>
<keyword evidence="5 7" id="KW-0378">Hydrolase</keyword>
<dbReference type="RefSeq" id="WP_183622831.1">
    <property type="nucleotide sequence ID" value="NZ_JACHWJ010000001.1"/>
</dbReference>
<evidence type="ECO:0000256" key="6">
    <source>
        <dbReference type="ARBA" id="ARBA00022839"/>
    </source>
</evidence>
<organism evidence="10 11">
    <name type="scientific">Pseudoclavibacter helvolus</name>
    <dbReference type="NCBI Taxonomy" id="255205"/>
    <lineage>
        <taxon>Bacteria</taxon>
        <taxon>Bacillati</taxon>
        <taxon>Actinomycetota</taxon>
        <taxon>Actinomycetes</taxon>
        <taxon>Micrococcales</taxon>
        <taxon>Microbacteriaceae</taxon>
        <taxon>Pseudoclavibacter</taxon>
    </lineage>
</organism>
<dbReference type="GO" id="GO:0004519">
    <property type="term" value="F:endonuclease activity"/>
    <property type="evidence" value="ECO:0007669"/>
    <property type="project" value="UniProtKB-KW"/>
</dbReference>
<evidence type="ECO:0000256" key="1">
    <source>
        <dbReference type="ARBA" id="ARBA00010555"/>
    </source>
</evidence>
<gene>
    <name evidence="7" type="primary">sbcD</name>
    <name evidence="10" type="ORF">FHX72_000486</name>
</gene>
<dbReference type="Proteomes" id="UP000545286">
    <property type="component" value="Unassembled WGS sequence"/>
</dbReference>
<dbReference type="CDD" id="cd00840">
    <property type="entry name" value="MPP_Mre11_N"/>
    <property type="match status" value="1"/>
</dbReference>
<dbReference type="GO" id="GO:0006310">
    <property type="term" value="P:DNA recombination"/>
    <property type="evidence" value="ECO:0007669"/>
    <property type="project" value="UniProtKB-KW"/>
</dbReference>
<evidence type="ECO:0000256" key="7">
    <source>
        <dbReference type="RuleBase" id="RU363069"/>
    </source>
</evidence>
<evidence type="ECO:0000259" key="9">
    <source>
        <dbReference type="Pfam" id="PF12320"/>
    </source>
</evidence>
<evidence type="ECO:0000313" key="10">
    <source>
        <dbReference type="EMBL" id="MBB2956374.1"/>
    </source>
</evidence>
<name>A0A7W4YDF7_9MICO</name>
<dbReference type="SUPFAM" id="SSF56300">
    <property type="entry name" value="Metallo-dependent phosphatases"/>
    <property type="match status" value="1"/>
</dbReference>
<dbReference type="EMBL" id="JACHWJ010000001">
    <property type="protein sequence ID" value="MBB2956374.1"/>
    <property type="molecule type" value="Genomic_DNA"/>
</dbReference>
<reference evidence="10 11" key="1">
    <citation type="submission" date="2020-08" db="EMBL/GenBank/DDBJ databases">
        <title>Sequencing the genomes of 1000 actinobacteria strains.</title>
        <authorList>
            <person name="Klenk H.-P."/>
        </authorList>
    </citation>
    <scope>NUCLEOTIDE SEQUENCE [LARGE SCALE GENOMIC DNA]</scope>
    <source>
        <strain evidence="10 11">DSM 20419</strain>
    </source>
</reference>